<feature type="region of interest" description="Disordered" evidence="1">
    <location>
        <begin position="58"/>
        <end position="85"/>
    </location>
</feature>
<feature type="compositionally biased region" description="Low complexity" evidence="1">
    <location>
        <begin position="1"/>
        <end position="18"/>
    </location>
</feature>
<accession>A0A5C6ESU4</accession>
<reference evidence="2 3" key="1">
    <citation type="submission" date="2019-02" db="EMBL/GenBank/DDBJ databases">
        <title>Deep-cultivation of Planctomycetes and their phenomic and genomic characterization uncovers novel biology.</title>
        <authorList>
            <person name="Wiegand S."/>
            <person name="Jogler M."/>
            <person name="Boedeker C."/>
            <person name="Pinto D."/>
            <person name="Vollmers J."/>
            <person name="Rivas-Marin E."/>
            <person name="Kohn T."/>
            <person name="Peeters S.H."/>
            <person name="Heuer A."/>
            <person name="Rast P."/>
            <person name="Oberbeckmann S."/>
            <person name="Bunk B."/>
            <person name="Jeske O."/>
            <person name="Meyerdierks A."/>
            <person name="Storesund J.E."/>
            <person name="Kallscheuer N."/>
            <person name="Luecker S."/>
            <person name="Lage O.M."/>
            <person name="Pohl T."/>
            <person name="Merkel B.J."/>
            <person name="Hornburger P."/>
            <person name="Mueller R.-W."/>
            <person name="Bruemmer F."/>
            <person name="Labrenz M."/>
            <person name="Spormann A.M."/>
            <person name="Op Den Camp H."/>
            <person name="Overmann J."/>
            <person name="Amann R."/>
            <person name="Jetten M.S.M."/>
            <person name="Mascher T."/>
            <person name="Medema M.H."/>
            <person name="Devos D.P."/>
            <person name="Kaster A.-K."/>
            <person name="Ovreas L."/>
            <person name="Rohde M."/>
            <person name="Galperin M.Y."/>
            <person name="Jogler C."/>
        </authorList>
    </citation>
    <scope>NUCLEOTIDE SEQUENCE [LARGE SCALE GENOMIC DNA]</scope>
    <source>
        <strain evidence="2 3">Poly51</strain>
    </source>
</reference>
<keyword evidence="3" id="KW-1185">Reference proteome</keyword>
<dbReference type="AlphaFoldDB" id="A0A5C6ESU4"/>
<gene>
    <name evidence="2" type="ORF">Poly51_39490</name>
</gene>
<evidence type="ECO:0000313" key="3">
    <source>
        <dbReference type="Proteomes" id="UP000318288"/>
    </source>
</evidence>
<evidence type="ECO:0000313" key="2">
    <source>
        <dbReference type="EMBL" id="TWU50656.1"/>
    </source>
</evidence>
<protein>
    <submittedName>
        <fullName evidence="2">Uncharacterized protein</fullName>
    </submittedName>
</protein>
<sequence length="177" mass="18769" precursor="true">MDGCDESAVAMSSESEVATGRGAKSGRPGVRKLEVRVPGASGSRSAVFVISPLATSFSPSPPLPGSRSLKSTSSRNPASDTKGRTDSLTVEIRICEVDGDVLANRSPPARQPETNKTHKTKALRFAIAVGIRGLCRGSIIRNEPKIPFLTVIHLDLASAYEDNQGSAIERIPRCLQT</sequence>
<name>A0A5C6ESU4_9BACT</name>
<feature type="region of interest" description="Disordered" evidence="1">
    <location>
        <begin position="1"/>
        <end position="30"/>
    </location>
</feature>
<dbReference type="Proteomes" id="UP000318288">
    <property type="component" value="Unassembled WGS sequence"/>
</dbReference>
<organism evidence="2 3">
    <name type="scientific">Rubripirellula tenax</name>
    <dbReference type="NCBI Taxonomy" id="2528015"/>
    <lineage>
        <taxon>Bacteria</taxon>
        <taxon>Pseudomonadati</taxon>
        <taxon>Planctomycetota</taxon>
        <taxon>Planctomycetia</taxon>
        <taxon>Pirellulales</taxon>
        <taxon>Pirellulaceae</taxon>
        <taxon>Rubripirellula</taxon>
    </lineage>
</organism>
<dbReference type="EMBL" id="SJPW01000005">
    <property type="protein sequence ID" value="TWU50656.1"/>
    <property type="molecule type" value="Genomic_DNA"/>
</dbReference>
<evidence type="ECO:0000256" key="1">
    <source>
        <dbReference type="SAM" id="MobiDB-lite"/>
    </source>
</evidence>
<comment type="caution">
    <text evidence="2">The sequence shown here is derived from an EMBL/GenBank/DDBJ whole genome shotgun (WGS) entry which is preliminary data.</text>
</comment>
<proteinExistence type="predicted"/>